<dbReference type="Proteomes" id="UP000799770">
    <property type="component" value="Unassembled WGS sequence"/>
</dbReference>
<proteinExistence type="predicted"/>
<feature type="compositionally biased region" description="Low complexity" evidence="1">
    <location>
        <begin position="289"/>
        <end position="303"/>
    </location>
</feature>
<dbReference type="EMBL" id="ML977381">
    <property type="protein sequence ID" value="KAF2105419.1"/>
    <property type="molecule type" value="Genomic_DNA"/>
</dbReference>
<feature type="compositionally biased region" description="Polar residues" evidence="1">
    <location>
        <begin position="209"/>
        <end position="224"/>
    </location>
</feature>
<reference evidence="2" key="1">
    <citation type="journal article" date="2020" name="Stud. Mycol.">
        <title>101 Dothideomycetes genomes: a test case for predicting lifestyles and emergence of pathogens.</title>
        <authorList>
            <person name="Haridas S."/>
            <person name="Albert R."/>
            <person name="Binder M."/>
            <person name="Bloem J."/>
            <person name="Labutti K."/>
            <person name="Salamov A."/>
            <person name="Andreopoulos B."/>
            <person name="Baker S."/>
            <person name="Barry K."/>
            <person name="Bills G."/>
            <person name="Bluhm B."/>
            <person name="Cannon C."/>
            <person name="Castanera R."/>
            <person name="Culley D."/>
            <person name="Daum C."/>
            <person name="Ezra D."/>
            <person name="Gonzalez J."/>
            <person name="Henrissat B."/>
            <person name="Kuo A."/>
            <person name="Liang C."/>
            <person name="Lipzen A."/>
            <person name="Lutzoni F."/>
            <person name="Magnuson J."/>
            <person name="Mondo S."/>
            <person name="Nolan M."/>
            <person name="Ohm R."/>
            <person name="Pangilinan J."/>
            <person name="Park H.-J."/>
            <person name="Ramirez L."/>
            <person name="Alfaro M."/>
            <person name="Sun H."/>
            <person name="Tritt A."/>
            <person name="Yoshinaga Y."/>
            <person name="Zwiers L.-H."/>
            <person name="Turgeon B."/>
            <person name="Goodwin S."/>
            <person name="Spatafora J."/>
            <person name="Crous P."/>
            <person name="Grigoriev I."/>
        </authorList>
    </citation>
    <scope>NUCLEOTIDE SEQUENCE</scope>
    <source>
        <strain evidence="2">CBS 627.86</strain>
    </source>
</reference>
<evidence type="ECO:0000256" key="1">
    <source>
        <dbReference type="SAM" id="MobiDB-lite"/>
    </source>
</evidence>
<feature type="region of interest" description="Disordered" evidence="1">
    <location>
        <begin position="338"/>
        <end position="361"/>
    </location>
</feature>
<feature type="region of interest" description="Disordered" evidence="1">
    <location>
        <begin position="189"/>
        <end position="254"/>
    </location>
</feature>
<gene>
    <name evidence="2" type="ORF">BDV96DRAFT_592508</name>
</gene>
<sequence>MERRVSKARWRHAVSKFTEEITKRYRNKRQIVIQSNRQTPNQIIFNVPVFEDVQYFLELPRRMNICGVDFSLRPWNHMCTHKLCFRCWVPHCVPSACKQRGGQVLRDQVCGFCGQLNHDIDHCGLKKAIEAVEDIQKRSNYLISEKWCTNCESSGHGPKDYKSCTNPVVQAMAKRMEEERFDPEWFRYLNNPQSAPRPSKIPKKANLGRFTNSQPRRANPTSQPTSSFNASFASSTQATNTSDPTPAGDGTPAMLSWLSTQSQRFSNMTLSDSFVVGPLARPVASSEDQTQPSSQSTLYSSLSDRQPTCQGFQPRIDDFSDTEIESVGATFDTSRTVNPLETLICPSSPGGSEDSTDMDEDFTDMDEDELVELGNATQSTRVSTASRKANRTIATARSPSRTVASTSKTTTRITISAFNPSVRSIGAPPHSLKRPRLDFDQDDGDDNQYRKPRFVVTGERSKSGGYSLRGLSPEIIMPALNEYSSRVATTVFSPAVSQNQGFFEKIPAEIRNMIYGYMGVDATFSLDKANRFKGPKFMSYLLVSPAFHTEFVSYFFSNETIVISTDEWPAKYALAAFKKHVRPVHRERIRHLRISTLTMEGYIQSPEQWCRMHVGDVTREIDRSIESSYIRTALTCLAVQRGPDQFVRAQRRWQEGGNSFSRGLQRQESTQLSIVEGGLRLKQFIDRDILASLTILGAFSSSLTTIELGVDVIEFIRVWTVNDVLAWSAKPSSFRTTVVYYFTKMFCGFPNIGQVHIRLLWNSNIQRRKIAGGQAQLKELTNDILGPFKECMLADLREKVPAASITGVDAE</sequence>
<feature type="region of interest" description="Disordered" evidence="1">
    <location>
        <begin position="283"/>
        <end position="320"/>
    </location>
</feature>
<name>A0A6A5YDR1_9PLEO</name>
<protein>
    <submittedName>
        <fullName evidence="2">Uncharacterized protein</fullName>
    </submittedName>
</protein>
<accession>A0A6A5YDR1</accession>
<evidence type="ECO:0000313" key="3">
    <source>
        <dbReference type="Proteomes" id="UP000799770"/>
    </source>
</evidence>
<organism evidence="2 3">
    <name type="scientific">Lophiotrema nucula</name>
    <dbReference type="NCBI Taxonomy" id="690887"/>
    <lineage>
        <taxon>Eukaryota</taxon>
        <taxon>Fungi</taxon>
        <taxon>Dikarya</taxon>
        <taxon>Ascomycota</taxon>
        <taxon>Pezizomycotina</taxon>
        <taxon>Dothideomycetes</taxon>
        <taxon>Pleosporomycetidae</taxon>
        <taxon>Pleosporales</taxon>
        <taxon>Lophiotremataceae</taxon>
        <taxon>Lophiotrema</taxon>
    </lineage>
</organism>
<dbReference type="AlphaFoldDB" id="A0A6A5YDR1"/>
<evidence type="ECO:0000313" key="2">
    <source>
        <dbReference type="EMBL" id="KAF2105419.1"/>
    </source>
</evidence>
<keyword evidence="3" id="KW-1185">Reference proteome</keyword>
<feature type="compositionally biased region" description="Low complexity" evidence="1">
    <location>
        <begin position="225"/>
        <end position="242"/>
    </location>
</feature>
<feature type="region of interest" description="Disordered" evidence="1">
    <location>
        <begin position="373"/>
        <end position="408"/>
    </location>
</feature>
<feature type="compositionally biased region" description="Polar residues" evidence="1">
    <location>
        <begin position="375"/>
        <end position="399"/>
    </location>
</feature>
<feature type="region of interest" description="Disordered" evidence="1">
    <location>
        <begin position="424"/>
        <end position="450"/>
    </location>
</feature>